<feature type="compositionally biased region" description="Low complexity" evidence="1">
    <location>
        <begin position="109"/>
        <end position="123"/>
    </location>
</feature>
<protein>
    <submittedName>
        <fullName evidence="2">Uncharacterized protein</fullName>
    </submittedName>
</protein>
<dbReference type="eggNOG" id="ENOG502RQ5F">
    <property type="taxonomic scope" value="Eukaryota"/>
</dbReference>
<dbReference type="OMA" id="MNDYGGL"/>
<dbReference type="Proteomes" id="UP000000709">
    <property type="component" value="Unassembled WGS sequence"/>
</dbReference>
<dbReference type="HOGENOM" id="CLU_805529_0_0_1"/>
<dbReference type="GeneID" id="18874501"/>
<organism evidence="3">
    <name type="scientific">Spathaspora passalidarum (strain NRRL Y-27907 / 11-Y1)</name>
    <dbReference type="NCBI Taxonomy" id="619300"/>
    <lineage>
        <taxon>Eukaryota</taxon>
        <taxon>Fungi</taxon>
        <taxon>Dikarya</taxon>
        <taxon>Ascomycota</taxon>
        <taxon>Saccharomycotina</taxon>
        <taxon>Pichiomycetes</taxon>
        <taxon>Debaryomycetaceae</taxon>
        <taxon>Spathaspora</taxon>
    </lineage>
</organism>
<dbReference type="EMBL" id="GL996504">
    <property type="protein sequence ID" value="EGW30968.1"/>
    <property type="molecule type" value="Genomic_DNA"/>
</dbReference>
<reference evidence="2 3" key="1">
    <citation type="journal article" date="2011" name="Proc. Natl. Acad. Sci. U.S.A.">
        <title>Comparative genomics of xylose-fermenting fungi for enhanced biofuel production.</title>
        <authorList>
            <person name="Wohlbach D.J."/>
            <person name="Kuo A."/>
            <person name="Sato T.K."/>
            <person name="Potts K.M."/>
            <person name="Salamov A.A."/>
            <person name="LaButti K.M."/>
            <person name="Sun H."/>
            <person name="Clum A."/>
            <person name="Pangilinan J.L."/>
            <person name="Lindquist E.A."/>
            <person name="Lucas S."/>
            <person name="Lapidus A."/>
            <person name="Jin M."/>
            <person name="Gunawan C."/>
            <person name="Balan V."/>
            <person name="Dale B.E."/>
            <person name="Jeffries T.W."/>
            <person name="Zinkel R."/>
            <person name="Barry K.W."/>
            <person name="Grigoriev I.V."/>
            <person name="Gasch A.P."/>
        </authorList>
    </citation>
    <scope>NUCLEOTIDE SEQUENCE [LARGE SCALE GENOMIC DNA]</scope>
    <source>
        <strain evidence="3">NRRL Y-27907 / 11-Y1</strain>
    </source>
</reference>
<evidence type="ECO:0000313" key="3">
    <source>
        <dbReference type="Proteomes" id="UP000000709"/>
    </source>
</evidence>
<proteinExistence type="predicted"/>
<feature type="compositionally biased region" description="Low complexity" evidence="1">
    <location>
        <begin position="209"/>
        <end position="227"/>
    </location>
</feature>
<feature type="compositionally biased region" description="Polar residues" evidence="1">
    <location>
        <begin position="262"/>
        <end position="272"/>
    </location>
</feature>
<evidence type="ECO:0000256" key="1">
    <source>
        <dbReference type="SAM" id="MobiDB-lite"/>
    </source>
</evidence>
<feature type="compositionally biased region" description="Polar residues" evidence="1">
    <location>
        <begin position="191"/>
        <end position="208"/>
    </location>
</feature>
<dbReference type="InParanoid" id="G3ATK5"/>
<evidence type="ECO:0000313" key="2">
    <source>
        <dbReference type="EMBL" id="EGW30968.1"/>
    </source>
</evidence>
<feature type="compositionally biased region" description="Low complexity" evidence="1">
    <location>
        <begin position="285"/>
        <end position="300"/>
    </location>
</feature>
<dbReference type="OrthoDB" id="4026192at2759"/>
<dbReference type="AlphaFoldDB" id="G3ATK5"/>
<gene>
    <name evidence="2" type="ORF">SPAPADRAFT_62872</name>
</gene>
<dbReference type="KEGG" id="spaa:SPAPADRAFT_62872"/>
<feature type="compositionally biased region" description="Low complexity" evidence="1">
    <location>
        <begin position="243"/>
        <end position="261"/>
    </location>
</feature>
<name>G3ATK5_SPAPN</name>
<keyword evidence="3" id="KW-1185">Reference proteome</keyword>
<feature type="non-terminal residue" evidence="2">
    <location>
        <position position="345"/>
    </location>
</feature>
<dbReference type="RefSeq" id="XP_007377001.1">
    <property type="nucleotide sequence ID" value="XM_007376939.1"/>
</dbReference>
<feature type="region of interest" description="Disordered" evidence="1">
    <location>
        <begin position="191"/>
        <end position="323"/>
    </location>
</feature>
<sequence>MNEYGGLGIVIEENEEKTYAPDLNLKRPNILSNSNSMNSMMTQSTSVASSPMIIEENEHTEDQQIPVVEYAEQQDTNRNESTTTISRASIETESLLPPLPDAIEDLTTSEKPPASTTTTTTTFEDSHSTHSNDSILSNKDAEYKKTVYLTNNNPAGNFSNYALDSLNQNSSLQLFPRLSKSTLDESLSLNGSLSATNTNKSSPQSTNGTTITANDSTNSNNSTSSHSPLKKLRSIKNGIRKLSLSNMNGSSNNSSIASSPSTPKIPNLSYTQPEPIHIHTHSHSHSNSTSSNSSYSSNSVRSKRSRVPSQSSPPIMSPVITLSENLSSTKRTLNNMEQNYFDSKF</sequence>
<feature type="region of interest" description="Disordered" evidence="1">
    <location>
        <begin position="73"/>
        <end position="92"/>
    </location>
</feature>
<accession>G3ATK5</accession>
<feature type="region of interest" description="Disordered" evidence="1">
    <location>
        <begin position="102"/>
        <end position="137"/>
    </location>
</feature>